<comment type="caution">
    <text evidence="1">The sequence shown here is derived from an EMBL/GenBank/DDBJ whole genome shotgun (WGS) entry which is preliminary data.</text>
</comment>
<proteinExistence type="predicted"/>
<evidence type="ECO:0000313" key="1">
    <source>
        <dbReference type="EMBL" id="CAH1973243.1"/>
    </source>
</evidence>
<gene>
    <name evidence="1" type="ORF">ACAOBT_LOCUS10442</name>
</gene>
<organism evidence="1 2">
    <name type="scientific">Acanthoscelides obtectus</name>
    <name type="common">Bean weevil</name>
    <name type="synonym">Bruchus obtectus</name>
    <dbReference type="NCBI Taxonomy" id="200917"/>
    <lineage>
        <taxon>Eukaryota</taxon>
        <taxon>Metazoa</taxon>
        <taxon>Ecdysozoa</taxon>
        <taxon>Arthropoda</taxon>
        <taxon>Hexapoda</taxon>
        <taxon>Insecta</taxon>
        <taxon>Pterygota</taxon>
        <taxon>Neoptera</taxon>
        <taxon>Endopterygota</taxon>
        <taxon>Coleoptera</taxon>
        <taxon>Polyphaga</taxon>
        <taxon>Cucujiformia</taxon>
        <taxon>Chrysomeloidea</taxon>
        <taxon>Chrysomelidae</taxon>
        <taxon>Bruchinae</taxon>
        <taxon>Bruchini</taxon>
        <taxon>Acanthoscelides</taxon>
    </lineage>
</organism>
<dbReference type="Proteomes" id="UP001152888">
    <property type="component" value="Unassembled WGS sequence"/>
</dbReference>
<reference evidence="1" key="1">
    <citation type="submission" date="2022-03" db="EMBL/GenBank/DDBJ databases">
        <authorList>
            <person name="Sayadi A."/>
        </authorList>
    </citation>
    <scope>NUCLEOTIDE SEQUENCE</scope>
</reference>
<dbReference type="EMBL" id="CAKOFQ010006806">
    <property type="protein sequence ID" value="CAH1973243.1"/>
    <property type="molecule type" value="Genomic_DNA"/>
</dbReference>
<evidence type="ECO:0000313" key="2">
    <source>
        <dbReference type="Proteomes" id="UP001152888"/>
    </source>
</evidence>
<protein>
    <submittedName>
        <fullName evidence="1">Uncharacterized protein</fullName>
    </submittedName>
</protein>
<name>A0A9P0KDI4_ACAOB</name>
<accession>A0A9P0KDI4</accession>
<dbReference type="AlphaFoldDB" id="A0A9P0KDI4"/>
<sequence>MVERKICYRISIPYTVQQARPLLL</sequence>
<keyword evidence="2" id="KW-1185">Reference proteome</keyword>